<dbReference type="PANTHER" id="PTHR36223">
    <property type="entry name" value="BETA-LACTAMASE-TYPE TRANSPEPTIDASE FOLD DOMAIN CONTAINING PROTEIN"/>
    <property type="match status" value="1"/>
</dbReference>
<evidence type="ECO:0000313" key="4">
    <source>
        <dbReference type="Proteomes" id="UP000053558"/>
    </source>
</evidence>
<organism evidence="3 4">
    <name type="scientific">Coniophora puteana (strain RWD-64-598)</name>
    <name type="common">Brown rot fungus</name>
    <dbReference type="NCBI Taxonomy" id="741705"/>
    <lineage>
        <taxon>Eukaryota</taxon>
        <taxon>Fungi</taxon>
        <taxon>Dikarya</taxon>
        <taxon>Basidiomycota</taxon>
        <taxon>Agaricomycotina</taxon>
        <taxon>Agaricomycetes</taxon>
        <taxon>Agaricomycetidae</taxon>
        <taxon>Boletales</taxon>
        <taxon>Coniophorineae</taxon>
        <taxon>Coniophoraceae</taxon>
        <taxon>Coniophora</taxon>
    </lineage>
</organism>
<dbReference type="Proteomes" id="UP000053558">
    <property type="component" value="Unassembled WGS sequence"/>
</dbReference>
<accession>A0A5M3MZ34</accession>
<dbReference type="KEGG" id="cput:CONPUDRAFT_142713"/>
<proteinExistence type="predicted"/>
<dbReference type="RefSeq" id="XP_007766115.1">
    <property type="nucleotide sequence ID" value="XM_007767925.1"/>
</dbReference>
<reference evidence="4" key="1">
    <citation type="journal article" date="2012" name="Science">
        <title>The Paleozoic origin of enzymatic lignin decomposition reconstructed from 31 fungal genomes.</title>
        <authorList>
            <person name="Floudas D."/>
            <person name="Binder M."/>
            <person name="Riley R."/>
            <person name="Barry K."/>
            <person name="Blanchette R.A."/>
            <person name="Henrissat B."/>
            <person name="Martinez A.T."/>
            <person name="Otillar R."/>
            <person name="Spatafora J.W."/>
            <person name="Yadav J.S."/>
            <person name="Aerts A."/>
            <person name="Benoit I."/>
            <person name="Boyd A."/>
            <person name="Carlson A."/>
            <person name="Copeland A."/>
            <person name="Coutinho P.M."/>
            <person name="de Vries R.P."/>
            <person name="Ferreira P."/>
            <person name="Findley K."/>
            <person name="Foster B."/>
            <person name="Gaskell J."/>
            <person name="Glotzer D."/>
            <person name="Gorecki P."/>
            <person name="Heitman J."/>
            <person name="Hesse C."/>
            <person name="Hori C."/>
            <person name="Igarashi K."/>
            <person name="Jurgens J.A."/>
            <person name="Kallen N."/>
            <person name="Kersten P."/>
            <person name="Kohler A."/>
            <person name="Kuees U."/>
            <person name="Kumar T.K.A."/>
            <person name="Kuo A."/>
            <person name="LaButti K."/>
            <person name="Larrondo L.F."/>
            <person name="Lindquist E."/>
            <person name="Ling A."/>
            <person name="Lombard V."/>
            <person name="Lucas S."/>
            <person name="Lundell T."/>
            <person name="Martin R."/>
            <person name="McLaughlin D.J."/>
            <person name="Morgenstern I."/>
            <person name="Morin E."/>
            <person name="Murat C."/>
            <person name="Nagy L.G."/>
            <person name="Nolan M."/>
            <person name="Ohm R.A."/>
            <person name="Patyshakuliyeva A."/>
            <person name="Rokas A."/>
            <person name="Ruiz-Duenas F.J."/>
            <person name="Sabat G."/>
            <person name="Salamov A."/>
            <person name="Samejima M."/>
            <person name="Schmutz J."/>
            <person name="Slot J.C."/>
            <person name="St John F."/>
            <person name="Stenlid J."/>
            <person name="Sun H."/>
            <person name="Sun S."/>
            <person name="Syed K."/>
            <person name="Tsang A."/>
            <person name="Wiebenga A."/>
            <person name="Young D."/>
            <person name="Pisabarro A."/>
            <person name="Eastwood D.C."/>
            <person name="Martin F."/>
            <person name="Cullen D."/>
            <person name="Grigoriev I.V."/>
            <person name="Hibbett D.S."/>
        </authorList>
    </citation>
    <scope>NUCLEOTIDE SEQUENCE [LARGE SCALE GENOMIC DNA]</scope>
    <source>
        <strain evidence="4">RWD-64-598 SS2</strain>
    </source>
</reference>
<dbReference type="OrthoDB" id="3364132at2759"/>
<feature type="compositionally biased region" description="Pro residues" evidence="1">
    <location>
        <begin position="262"/>
        <end position="274"/>
    </location>
</feature>
<feature type="compositionally biased region" description="Basic residues" evidence="1">
    <location>
        <begin position="235"/>
        <end position="248"/>
    </location>
</feature>
<dbReference type="AlphaFoldDB" id="A0A5M3MZ34"/>
<sequence length="387" mass="43504">MRYEDYRANIIVDGQELDEYAVLIDQEEETATCYVPSQVGKNFSVKWTCVAEYRDQASKGTVTIDGIFCGASTIHTGERGLRDTAQRYHVAVDDRTVRQFEFAELATTDDDDHVESGNLEDVGEIKLEIRRGRLVPKTRRRSSQVAISAQRDRRRRESGQGPCDFERPRVVHERSKKALSHCVRFDSTPSRHGPPPSHRLGPDYALKESLPRISFVFRYRPLEVLQAQGFAPLPRKKVIPPPRPRIRPQIHTDTSNHASSPSCPPAPTLAPVPAPVLTPQPVLTPTEEDDSDIEFIEVRYPDPPAPELEDVQSRIQVLKNELAQLEARQAQTMVGIKQEDVGLGADIYANAGFGMDFADTEDDMRDAEQVEREICAIVEPDIIVIDD</sequence>
<dbReference type="EMBL" id="JH711575">
    <property type="protein sequence ID" value="EIW84408.1"/>
    <property type="molecule type" value="Genomic_DNA"/>
</dbReference>
<feature type="region of interest" description="Disordered" evidence="1">
    <location>
        <begin position="138"/>
        <end position="166"/>
    </location>
</feature>
<dbReference type="GeneID" id="19201781"/>
<evidence type="ECO:0000256" key="1">
    <source>
        <dbReference type="SAM" id="MobiDB-lite"/>
    </source>
</evidence>
<comment type="caution">
    <text evidence="3">The sequence shown here is derived from an EMBL/GenBank/DDBJ whole genome shotgun (WGS) entry which is preliminary data.</text>
</comment>
<evidence type="ECO:0000259" key="2">
    <source>
        <dbReference type="Pfam" id="PF25534"/>
    </source>
</evidence>
<dbReference type="Pfam" id="PF25534">
    <property type="entry name" value="DUF7918"/>
    <property type="match status" value="1"/>
</dbReference>
<protein>
    <recommendedName>
        <fullName evidence="2">DUF7918 domain-containing protein</fullName>
    </recommendedName>
</protein>
<gene>
    <name evidence="3" type="ORF">CONPUDRAFT_142713</name>
</gene>
<dbReference type="PANTHER" id="PTHR36223:SF1">
    <property type="entry name" value="TRANSCRIPTION ELONGATION FACTOR EAF N-TERMINAL DOMAIN-CONTAINING PROTEIN"/>
    <property type="match status" value="1"/>
</dbReference>
<feature type="domain" description="DUF7918" evidence="2">
    <location>
        <begin position="8"/>
        <end position="232"/>
    </location>
</feature>
<name>A0A5M3MZ34_CONPW</name>
<feature type="region of interest" description="Disordered" evidence="1">
    <location>
        <begin position="235"/>
        <end position="274"/>
    </location>
</feature>
<evidence type="ECO:0000313" key="3">
    <source>
        <dbReference type="EMBL" id="EIW84408.1"/>
    </source>
</evidence>
<keyword evidence="4" id="KW-1185">Reference proteome</keyword>
<dbReference type="InterPro" id="IPR057678">
    <property type="entry name" value="DUF7918"/>
</dbReference>
<dbReference type="OMA" id="APRDILM"/>